<feature type="region of interest" description="Disordered" evidence="1">
    <location>
        <begin position="1"/>
        <end position="27"/>
    </location>
</feature>
<evidence type="ECO:0000313" key="2">
    <source>
        <dbReference type="EnsemblMetazoa" id="XP_016974850.1"/>
    </source>
</evidence>
<dbReference type="Proteomes" id="UP001652680">
    <property type="component" value="Unassembled WGS sequence"/>
</dbReference>
<dbReference type="RefSeq" id="XP_016974850.1">
    <property type="nucleotide sequence ID" value="XM_017119361.1"/>
</dbReference>
<reference evidence="4" key="2">
    <citation type="submission" date="2025-04" db="UniProtKB">
        <authorList>
            <consortium name="RefSeq"/>
        </authorList>
    </citation>
    <scope>IDENTIFICATION</scope>
</reference>
<dbReference type="GeneID" id="108041434"/>
<keyword evidence="3" id="KW-1185">Reference proteome</keyword>
<reference evidence="2" key="3">
    <citation type="submission" date="2025-05" db="UniProtKB">
        <authorList>
            <consortium name="EnsemblMetazoa"/>
        </authorList>
    </citation>
    <scope>IDENTIFICATION</scope>
</reference>
<dbReference type="InterPro" id="IPR016161">
    <property type="entry name" value="Ald_DH/histidinol_DH"/>
</dbReference>
<name>A0A6P4EA09_DRORH</name>
<dbReference type="InterPro" id="IPR009961">
    <property type="entry name" value="DUF1487"/>
</dbReference>
<evidence type="ECO:0000313" key="4">
    <source>
        <dbReference type="RefSeq" id="XP_016974850.1"/>
    </source>
</evidence>
<organism evidence="4">
    <name type="scientific">Drosophila rhopaloa</name>
    <name type="common">Fruit fly</name>
    <dbReference type="NCBI Taxonomy" id="1041015"/>
    <lineage>
        <taxon>Eukaryota</taxon>
        <taxon>Metazoa</taxon>
        <taxon>Ecdysozoa</taxon>
        <taxon>Arthropoda</taxon>
        <taxon>Hexapoda</taxon>
        <taxon>Insecta</taxon>
        <taxon>Pterygota</taxon>
        <taxon>Neoptera</taxon>
        <taxon>Endopterygota</taxon>
        <taxon>Diptera</taxon>
        <taxon>Brachycera</taxon>
        <taxon>Muscomorpha</taxon>
        <taxon>Ephydroidea</taxon>
        <taxon>Drosophilidae</taxon>
        <taxon>Drosophila</taxon>
        <taxon>Sophophora</taxon>
    </lineage>
</organism>
<dbReference type="GO" id="GO:0016491">
    <property type="term" value="F:oxidoreductase activity"/>
    <property type="evidence" value="ECO:0007669"/>
    <property type="project" value="InterPro"/>
</dbReference>
<evidence type="ECO:0000313" key="3">
    <source>
        <dbReference type="Proteomes" id="UP001652680"/>
    </source>
</evidence>
<gene>
    <name evidence="4" type="primary">LOC108041434</name>
    <name evidence="2" type="synonym">108041434</name>
</gene>
<dbReference type="OrthoDB" id="310895at2759"/>
<reference evidence="3" key="1">
    <citation type="journal article" date="2021" name="Elife">
        <title>Highly contiguous assemblies of 101 drosophilid genomes.</title>
        <authorList>
            <person name="Kim B.Y."/>
            <person name="Wang J.R."/>
            <person name="Miller D.E."/>
            <person name="Barmina O."/>
            <person name="Delaney E."/>
            <person name="Thompson A."/>
            <person name="Comeault A.A."/>
            <person name="Peede D."/>
            <person name="D'Agostino E.R."/>
            <person name="Pelaez J."/>
            <person name="Aguilar J.M."/>
            <person name="Haji D."/>
            <person name="Matsunaga T."/>
            <person name="Armstrong E.E."/>
            <person name="Zych M."/>
            <person name="Ogawa Y."/>
            <person name="Stamenkovic-Radak M."/>
            <person name="Jelic M."/>
            <person name="Veselinovic M.S."/>
            <person name="Tanaskovic M."/>
            <person name="Eric P."/>
            <person name="Gao J.J."/>
            <person name="Katoh T.K."/>
            <person name="Toda M.J."/>
            <person name="Watabe H."/>
            <person name="Watada M."/>
            <person name="Davis J.S."/>
            <person name="Moyle L.C."/>
            <person name="Manoli G."/>
            <person name="Bertolini E."/>
            <person name="Kostal V."/>
            <person name="Hawley R.S."/>
            <person name="Takahashi A."/>
            <person name="Jones C.D."/>
            <person name="Price D.K."/>
            <person name="Whiteman N."/>
            <person name="Kopp A."/>
            <person name="Matute D.R."/>
            <person name="Petrov D.A."/>
        </authorList>
    </citation>
    <scope>NUCLEOTIDE SEQUENCE [LARGE SCALE GENOMIC DNA]</scope>
</reference>
<dbReference type="AlphaFoldDB" id="A0A6P4EA09"/>
<sequence length="286" mass="31886">MFDTTKYFPRSVDSDHPSQLEPNEPTPFHIPVTYEMVHNLVGNSPDLGGIEVASGGEQDTEDGESVETTAAATPQLMIIFEEGDFNSALHFLIESVHNPSAPNAVAMVLVEEKIREEIVKRIEPRVRPPCKCGASNLEEIKADTSEVAPPRVCKCPLKAIGGDYPTGSITFHTFRNSQEAIDICQRETLPFASVSIWNENLDWCYELVVALSSPHFFLNCTNVDLSPISRQLTAKQNYVAVENGFHFESLHIYNQFKVIVFPIGELILPKPENLQEEPEPISFLES</sequence>
<accession>A0A6P4EA09</accession>
<dbReference type="SUPFAM" id="SSF53720">
    <property type="entry name" value="ALDH-like"/>
    <property type="match status" value="1"/>
</dbReference>
<proteinExistence type="predicted"/>
<feature type="region of interest" description="Disordered" evidence="1">
    <location>
        <begin position="45"/>
        <end position="68"/>
    </location>
</feature>
<dbReference type="PANTHER" id="PTHR21644">
    <property type="entry name" value="AT02555P-RELATED"/>
    <property type="match status" value="1"/>
</dbReference>
<dbReference type="PANTHER" id="PTHR21644:SF0">
    <property type="entry name" value="AT02555P-RELATED"/>
    <property type="match status" value="1"/>
</dbReference>
<evidence type="ECO:0000256" key="1">
    <source>
        <dbReference type="SAM" id="MobiDB-lite"/>
    </source>
</evidence>
<protein>
    <submittedName>
        <fullName evidence="4">Uncharacterized protein LOC108041434</fullName>
    </submittedName>
</protein>
<dbReference type="EnsemblMetazoa" id="XM_017119361.1">
    <property type="protein sequence ID" value="XP_016974850.1"/>
    <property type="gene ID" value="LOC108041434"/>
</dbReference>
<dbReference type="Pfam" id="PF07368">
    <property type="entry name" value="DUF1487"/>
    <property type="match status" value="1"/>
</dbReference>